<feature type="domain" description="Methyl-accepting transducer" evidence="11">
    <location>
        <begin position="395"/>
        <end position="631"/>
    </location>
</feature>
<dbReference type="SMART" id="SM00304">
    <property type="entry name" value="HAMP"/>
    <property type="match status" value="1"/>
</dbReference>
<dbReference type="GO" id="GO:0005886">
    <property type="term" value="C:plasma membrane"/>
    <property type="evidence" value="ECO:0007669"/>
    <property type="project" value="UniProtKB-SubCell"/>
</dbReference>
<dbReference type="Gene3D" id="3.30.450.20">
    <property type="entry name" value="PAS domain"/>
    <property type="match status" value="2"/>
</dbReference>
<dbReference type="CDD" id="cd06225">
    <property type="entry name" value="HAMP"/>
    <property type="match status" value="1"/>
</dbReference>
<comment type="subcellular location">
    <subcellularLocation>
        <location evidence="1">Cell membrane</location>
        <topology evidence="1">Multi-pass membrane protein</topology>
    </subcellularLocation>
</comment>
<feature type="domain" description="HAMP" evidence="12">
    <location>
        <begin position="331"/>
        <end position="376"/>
    </location>
</feature>
<evidence type="ECO:0000259" key="11">
    <source>
        <dbReference type="PROSITE" id="PS50111"/>
    </source>
</evidence>
<keyword evidence="3" id="KW-0145">Chemotaxis</keyword>
<dbReference type="OrthoDB" id="9760371at2"/>
<dbReference type="PANTHER" id="PTHR32089:SF112">
    <property type="entry name" value="LYSOZYME-LIKE PROTEIN-RELATED"/>
    <property type="match status" value="1"/>
</dbReference>
<feature type="transmembrane region" description="Helical" evidence="10">
    <location>
        <begin position="300"/>
        <end position="322"/>
    </location>
</feature>
<evidence type="ECO:0000313" key="14">
    <source>
        <dbReference type="Proteomes" id="UP000272464"/>
    </source>
</evidence>
<evidence type="ECO:0000313" key="13">
    <source>
        <dbReference type="EMBL" id="RUT28092.1"/>
    </source>
</evidence>
<gene>
    <name evidence="13" type="ORF">EJP77_17925</name>
</gene>
<accession>A0A3S1CWS0</accession>
<dbReference type="CDD" id="cd12913">
    <property type="entry name" value="PDC1_MCP_like"/>
    <property type="match status" value="1"/>
</dbReference>
<dbReference type="RefSeq" id="WP_127200636.1">
    <property type="nucleotide sequence ID" value="NZ_RZNX01000011.1"/>
</dbReference>
<dbReference type="Gene3D" id="1.10.287.950">
    <property type="entry name" value="Methyl-accepting chemotaxis protein"/>
    <property type="match status" value="1"/>
</dbReference>
<dbReference type="AlphaFoldDB" id="A0A3S1CWS0"/>
<organism evidence="13 14">
    <name type="scientific">Paenibacillus zeisoli</name>
    <dbReference type="NCBI Taxonomy" id="2496267"/>
    <lineage>
        <taxon>Bacteria</taxon>
        <taxon>Bacillati</taxon>
        <taxon>Bacillota</taxon>
        <taxon>Bacilli</taxon>
        <taxon>Bacillales</taxon>
        <taxon>Paenibacillaceae</taxon>
        <taxon>Paenibacillus</taxon>
    </lineage>
</organism>
<protein>
    <submittedName>
        <fullName evidence="13">Methyl-accepting chemotaxis protein</fullName>
    </submittedName>
</protein>
<sequence length="683" mass="74536">MKINSIRVKTLLLILPILIIINSVISGIVFISARNLLLNETERELNGQLQKTEQSIEKRLGAHATLTEALAKSVQSQYQKMNLEDYDHMFRNTLQVNKDTFGLGVFLKPQVYSSDIQFFSSYAYHTGQTVTVTHDYNNPSYNYPSQNWYKLAEKSKDLVFTDPYYDDKTQSTMVTAAVPTLNDQGQFIGVTTGDISLITIQNIIKDTKLGETGWAFMINKDGTYLAGPDTSLIMKQKLQDSKDPELAGLAKSMLNRGQGIEVFKGKNGSNHVYYAKLAQTGWVLAMVLPDEELSSKVNALMVKVIITSLIGIAMVVTLIVLFTNHLANLTKRVNQMAERMAQGDFTYSLKVKSQDEFGQMAVNLNETSRTLSGMIREVRDHTIHVASTSEELAASADQTSKTSEEITMTIQQVASGAAAQQRGTQENARALEELAAGIQRIAESSSTLHETTLSTSKKAQTGNHTIQLAVEEMNKVDNMFTGTASIMEQLSRRSEEIGNIINVITEISTQTNLLSLNASIEAARAGEHGKGFAVVAAEIRSLAEQSKQSADQVREIILKIQNETAAAAASVQSGAQTVKSGTNRVEEAGNAFTGIFTEIQQSVLHLQEVSAVAEQMSASSEQISATVENLAHIAGEASDGSQSVAAASEEQLASMEEVAASAQFLGTMMQELQDLLSKFKVKE</sequence>
<dbReference type="SMART" id="SM00283">
    <property type="entry name" value="MA"/>
    <property type="match status" value="1"/>
</dbReference>
<dbReference type="CDD" id="cd12912">
    <property type="entry name" value="PDC2_MCP_like"/>
    <property type="match status" value="1"/>
</dbReference>
<dbReference type="PANTHER" id="PTHR32089">
    <property type="entry name" value="METHYL-ACCEPTING CHEMOTAXIS PROTEIN MCPB"/>
    <property type="match status" value="1"/>
</dbReference>
<reference evidence="13 14" key="1">
    <citation type="submission" date="2018-12" db="EMBL/GenBank/DDBJ databases">
        <authorList>
            <person name="Sun L."/>
            <person name="Chen Z."/>
        </authorList>
    </citation>
    <scope>NUCLEOTIDE SEQUENCE [LARGE SCALE GENOMIC DNA]</scope>
    <source>
        <strain evidence="13 14">3-5-3</strain>
    </source>
</reference>
<dbReference type="CDD" id="cd11386">
    <property type="entry name" value="MCP_signal"/>
    <property type="match status" value="1"/>
</dbReference>
<evidence type="ECO:0000256" key="5">
    <source>
        <dbReference type="ARBA" id="ARBA00022989"/>
    </source>
</evidence>
<keyword evidence="2" id="KW-1003">Cell membrane</keyword>
<dbReference type="Pfam" id="PF02743">
    <property type="entry name" value="dCache_1"/>
    <property type="match status" value="1"/>
</dbReference>
<keyword evidence="14" id="KW-1185">Reference proteome</keyword>
<evidence type="ECO:0000256" key="9">
    <source>
        <dbReference type="PROSITE-ProRule" id="PRU00284"/>
    </source>
</evidence>
<keyword evidence="4 10" id="KW-0812">Transmembrane</keyword>
<dbReference type="Proteomes" id="UP000272464">
    <property type="component" value="Unassembled WGS sequence"/>
</dbReference>
<dbReference type="EMBL" id="RZNX01000011">
    <property type="protein sequence ID" value="RUT28092.1"/>
    <property type="molecule type" value="Genomic_DNA"/>
</dbReference>
<dbReference type="GO" id="GO:0006935">
    <property type="term" value="P:chemotaxis"/>
    <property type="evidence" value="ECO:0007669"/>
    <property type="project" value="UniProtKB-KW"/>
</dbReference>
<dbReference type="PROSITE" id="PS50885">
    <property type="entry name" value="HAMP"/>
    <property type="match status" value="1"/>
</dbReference>
<evidence type="ECO:0000256" key="8">
    <source>
        <dbReference type="ARBA" id="ARBA00029447"/>
    </source>
</evidence>
<name>A0A3S1CWS0_9BACL</name>
<dbReference type="PROSITE" id="PS50111">
    <property type="entry name" value="CHEMOTAXIS_TRANSDUC_2"/>
    <property type="match status" value="1"/>
</dbReference>
<proteinExistence type="inferred from homology"/>
<dbReference type="Pfam" id="PF00672">
    <property type="entry name" value="HAMP"/>
    <property type="match status" value="1"/>
</dbReference>
<evidence type="ECO:0000256" key="1">
    <source>
        <dbReference type="ARBA" id="ARBA00004651"/>
    </source>
</evidence>
<dbReference type="GO" id="GO:0007165">
    <property type="term" value="P:signal transduction"/>
    <property type="evidence" value="ECO:0007669"/>
    <property type="project" value="UniProtKB-KW"/>
</dbReference>
<dbReference type="SUPFAM" id="SSF58104">
    <property type="entry name" value="Methyl-accepting chemotaxis protein (MCP) signaling domain"/>
    <property type="match status" value="1"/>
</dbReference>
<keyword evidence="6 10" id="KW-0472">Membrane</keyword>
<comment type="caution">
    <text evidence="13">The sequence shown here is derived from an EMBL/GenBank/DDBJ whole genome shotgun (WGS) entry which is preliminary data.</text>
</comment>
<dbReference type="InterPro" id="IPR003660">
    <property type="entry name" value="HAMP_dom"/>
</dbReference>
<evidence type="ECO:0000259" key="12">
    <source>
        <dbReference type="PROSITE" id="PS50885"/>
    </source>
</evidence>
<evidence type="ECO:0000256" key="3">
    <source>
        <dbReference type="ARBA" id="ARBA00022500"/>
    </source>
</evidence>
<evidence type="ECO:0000256" key="2">
    <source>
        <dbReference type="ARBA" id="ARBA00022475"/>
    </source>
</evidence>
<dbReference type="Pfam" id="PF00015">
    <property type="entry name" value="MCPsignal"/>
    <property type="match status" value="1"/>
</dbReference>
<dbReference type="InterPro" id="IPR004089">
    <property type="entry name" value="MCPsignal_dom"/>
</dbReference>
<dbReference type="SUPFAM" id="SSF103190">
    <property type="entry name" value="Sensory domain-like"/>
    <property type="match status" value="1"/>
</dbReference>
<keyword evidence="5 10" id="KW-1133">Transmembrane helix</keyword>
<evidence type="ECO:0000256" key="7">
    <source>
        <dbReference type="ARBA" id="ARBA00023224"/>
    </source>
</evidence>
<keyword evidence="7 9" id="KW-0807">Transducer</keyword>
<dbReference type="Gene3D" id="6.10.340.10">
    <property type="match status" value="1"/>
</dbReference>
<evidence type="ECO:0000256" key="4">
    <source>
        <dbReference type="ARBA" id="ARBA00022692"/>
    </source>
</evidence>
<evidence type="ECO:0000256" key="10">
    <source>
        <dbReference type="SAM" id="Phobius"/>
    </source>
</evidence>
<comment type="similarity">
    <text evidence="8">Belongs to the methyl-accepting chemotaxis (MCP) protein family.</text>
</comment>
<dbReference type="InterPro" id="IPR033479">
    <property type="entry name" value="dCache_1"/>
</dbReference>
<evidence type="ECO:0000256" key="6">
    <source>
        <dbReference type="ARBA" id="ARBA00023136"/>
    </source>
</evidence>
<dbReference type="InterPro" id="IPR029151">
    <property type="entry name" value="Sensor-like_sf"/>
</dbReference>